<dbReference type="InterPro" id="IPR041616">
    <property type="entry name" value="PheRS_beta_core"/>
</dbReference>
<comment type="cofactor">
    <cofactor evidence="15">
        <name>Mg(2+)</name>
        <dbReference type="ChEBI" id="CHEBI:18420"/>
    </cofactor>
    <text evidence="15">Binds 2 magnesium ions per tetramer.</text>
</comment>
<dbReference type="InterPro" id="IPR036690">
    <property type="entry name" value="Fdx_antiC-bd_sf"/>
</dbReference>
<keyword evidence="12 15" id="KW-0648">Protein biosynthesis</keyword>
<comment type="similarity">
    <text evidence="2 15">Belongs to the phenylalanyl-tRNA synthetase beta subunit family. Type 1 subfamily.</text>
</comment>
<proteinExistence type="inferred from homology"/>
<dbReference type="GO" id="GO:0004826">
    <property type="term" value="F:phenylalanine-tRNA ligase activity"/>
    <property type="evidence" value="ECO:0007669"/>
    <property type="project" value="UniProtKB-UniRule"/>
</dbReference>
<dbReference type="GO" id="GO:0009328">
    <property type="term" value="C:phenylalanine-tRNA ligase complex"/>
    <property type="evidence" value="ECO:0007669"/>
    <property type="project" value="TreeGrafter"/>
</dbReference>
<dbReference type="GO" id="GO:0140096">
    <property type="term" value="F:catalytic activity, acting on a protein"/>
    <property type="evidence" value="ECO:0007669"/>
    <property type="project" value="UniProtKB-ARBA"/>
</dbReference>
<dbReference type="InterPro" id="IPR012340">
    <property type="entry name" value="NA-bd_OB-fold"/>
</dbReference>
<evidence type="ECO:0000256" key="6">
    <source>
        <dbReference type="ARBA" id="ARBA00022598"/>
    </source>
</evidence>
<dbReference type="InterPro" id="IPR005121">
    <property type="entry name" value="Fdx_antiC-bd"/>
</dbReference>
<dbReference type="CDD" id="cd02796">
    <property type="entry name" value="tRNA_bind_bactPheRS"/>
    <property type="match status" value="1"/>
</dbReference>
<dbReference type="InterPro" id="IPR002547">
    <property type="entry name" value="tRNA-bd_dom"/>
</dbReference>
<keyword evidence="10 15" id="KW-0460">Magnesium</keyword>
<dbReference type="PROSITE" id="PS51447">
    <property type="entry name" value="FDX_ACB"/>
    <property type="match status" value="1"/>
</dbReference>
<evidence type="ECO:0000259" key="18">
    <source>
        <dbReference type="PROSITE" id="PS51447"/>
    </source>
</evidence>
<dbReference type="OrthoDB" id="9805455at2"/>
<dbReference type="SUPFAM" id="SSF46955">
    <property type="entry name" value="Putative DNA-binding domain"/>
    <property type="match status" value="1"/>
</dbReference>
<dbReference type="Gene3D" id="3.30.70.380">
    <property type="entry name" value="Ferrodoxin-fold anticodon-binding domain"/>
    <property type="match status" value="1"/>
</dbReference>
<comment type="catalytic activity">
    <reaction evidence="14 15">
        <text>tRNA(Phe) + L-phenylalanine + ATP = L-phenylalanyl-tRNA(Phe) + AMP + diphosphate + H(+)</text>
        <dbReference type="Rhea" id="RHEA:19413"/>
        <dbReference type="Rhea" id="RHEA-COMP:9668"/>
        <dbReference type="Rhea" id="RHEA-COMP:9699"/>
        <dbReference type="ChEBI" id="CHEBI:15378"/>
        <dbReference type="ChEBI" id="CHEBI:30616"/>
        <dbReference type="ChEBI" id="CHEBI:33019"/>
        <dbReference type="ChEBI" id="CHEBI:58095"/>
        <dbReference type="ChEBI" id="CHEBI:78442"/>
        <dbReference type="ChEBI" id="CHEBI:78531"/>
        <dbReference type="ChEBI" id="CHEBI:456215"/>
        <dbReference type="EC" id="6.1.1.20"/>
    </reaction>
</comment>
<evidence type="ECO:0000256" key="8">
    <source>
        <dbReference type="ARBA" id="ARBA00022741"/>
    </source>
</evidence>
<sequence length="807" mass="89531">MFVSYRWLQDYVDISDISPQDLAEKITRSGIEVDSVELRSKGAANVVVGKVVELHQHPNADKLNVCQVDLGEGELSQIVCGAPNVAAGQKVAVAKPGARLPGGLKIKKAKLRGEQSNGMICSLQELGIEGKLIQKEYSEGIFVFSDQIEIGADALEALSLDDTVLEFDLTPNRADALSMIGVAYEVAAILGRKMKKPEINLSTVNEKAEDYVSVSIEAGEDCPYYAAFIVKDVKIKPSPLWLANRLMAAGIRPINNVVDITNYVLLEYGQPLHAFDYDRLGSKEILVRRAKENEEIVTLDSETRVLNEEMLVITNGTEPVAVAGVMGGASSEVQNNTTNILLEAAYFDGKRVRTASKQLGLRSEASTRFEKGVARNRVHEAGQRAAYLMQKLAEGKVVGGVAQAGEREVALKQIEVTEQRINHVLGTDIKKEEISSIFDRLRFDYKEDNGNFVVTIPTRRPDLSIPEDLIEEVARLYGYDEIPATLPIGESLPGGLSPFQEKRRKVRRFLEGAGLCQATTYSLTTPEKNRLFGQESSLKNIRLSMPMSEERSCLRTAILPSLLEAVQYNLNRKQTNLALYEIGSVYLTKEEKLTRLPEEEEHVAGVFTGMWFENKWQGEMKKVDFFVVKGVLEGLFLQLGIEKKISFVQAKKEGLHPGRTAAIALNGEEIGFVGQVHPTVQNDFEITETYVFEMSLEKLIQEADSETHYEKLPKFPSVSRDIALVVDKQVSAGELKRAIIEAGGELLKEVHIFDVYEGEPLEAGKKSLAFSLLYLDPEHTLTEEEVAEAHTRVLDAVQEKFAAELRQ</sequence>
<protein>
    <recommendedName>
        <fullName evidence="15">Phenylalanine--tRNA ligase beta subunit</fullName>
        <ecNumber evidence="15">6.1.1.20</ecNumber>
    </recommendedName>
    <alternativeName>
        <fullName evidence="15">Phenylalanyl-tRNA synthetase beta subunit</fullName>
        <shortName evidence="15">PheRS</shortName>
    </alternativeName>
</protein>
<dbReference type="Pfam" id="PF17759">
    <property type="entry name" value="tRNA_synthFbeta"/>
    <property type="match status" value="1"/>
</dbReference>
<dbReference type="SUPFAM" id="SSF50249">
    <property type="entry name" value="Nucleic acid-binding proteins"/>
    <property type="match status" value="1"/>
</dbReference>
<dbReference type="Pfam" id="PF03484">
    <property type="entry name" value="B5"/>
    <property type="match status" value="1"/>
</dbReference>
<feature type="binding site" evidence="15">
    <location>
        <position position="471"/>
    </location>
    <ligand>
        <name>Mg(2+)</name>
        <dbReference type="ChEBI" id="CHEBI:18420"/>
        <note>shared with alpha subunit</note>
    </ligand>
</feature>
<evidence type="ECO:0000256" key="14">
    <source>
        <dbReference type="ARBA" id="ARBA00049255"/>
    </source>
</evidence>
<keyword evidence="13 15" id="KW-0030">Aminoacyl-tRNA synthetase</keyword>
<evidence type="ECO:0000256" key="10">
    <source>
        <dbReference type="ARBA" id="ARBA00022842"/>
    </source>
</evidence>
<dbReference type="InterPro" id="IPR009061">
    <property type="entry name" value="DNA-bd_dom_put_sf"/>
</dbReference>
<evidence type="ECO:0000256" key="4">
    <source>
        <dbReference type="ARBA" id="ARBA00022490"/>
    </source>
</evidence>
<dbReference type="NCBIfam" id="TIGR00472">
    <property type="entry name" value="pheT_bact"/>
    <property type="match status" value="1"/>
</dbReference>
<dbReference type="InterPro" id="IPR020825">
    <property type="entry name" value="Phe-tRNA_synthase-like_B3/B4"/>
</dbReference>
<feature type="binding site" evidence="15">
    <location>
        <position position="472"/>
    </location>
    <ligand>
        <name>Mg(2+)</name>
        <dbReference type="ChEBI" id="CHEBI:18420"/>
        <note>shared with alpha subunit</note>
    </ligand>
</feature>
<dbReference type="SUPFAM" id="SSF54991">
    <property type="entry name" value="Anticodon-binding domain of PheRS"/>
    <property type="match status" value="1"/>
</dbReference>
<comment type="caution">
    <text evidence="20">The sequence shown here is derived from an EMBL/GenBank/DDBJ whole genome shotgun (WGS) entry which is preliminary data.</text>
</comment>
<keyword evidence="6 15" id="KW-0436">Ligase</keyword>
<dbReference type="Pfam" id="PF03147">
    <property type="entry name" value="FDX-ACB"/>
    <property type="match status" value="1"/>
</dbReference>
<evidence type="ECO:0000256" key="16">
    <source>
        <dbReference type="PROSITE-ProRule" id="PRU00209"/>
    </source>
</evidence>
<dbReference type="GO" id="GO:0016740">
    <property type="term" value="F:transferase activity"/>
    <property type="evidence" value="ECO:0007669"/>
    <property type="project" value="UniProtKB-ARBA"/>
</dbReference>
<dbReference type="Gene3D" id="3.30.930.10">
    <property type="entry name" value="Bira Bifunctional Protein, Domain 2"/>
    <property type="match status" value="1"/>
</dbReference>
<dbReference type="Gene3D" id="3.50.40.10">
    <property type="entry name" value="Phenylalanyl-trna Synthetase, Chain B, domain 3"/>
    <property type="match status" value="1"/>
</dbReference>
<keyword evidence="9 15" id="KW-0067">ATP-binding</keyword>
<keyword evidence="11 16" id="KW-0694">RNA-binding</keyword>
<organism evidence="20 21">
    <name type="scientific">Pueribacillus theae</name>
    <dbReference type="NCBI Taxonomy" id="2171751"/>
    <lineage>
        <taxon>Bacteria</taxon>
        <taxon>Bacillati</taxon>
        <taxon>Bacillota</taxon>
        <taxon>Bacilli</taxon>
        <taxon>Bacillales</taxon>
        <taxon>Bacillaceae</taxon>
        <taxon>Pueribacillus</taxon>
    </lineage>
</organism>
<dbReference type="PANTHER" id="PTHR10947">
    <property type="entry name" value="PHENYLALANYL-TRNA SYNTHETASE BETA CHAIN AND LEUCINE-RICH REPEAT-CONTAINING PROTEIN 47"/>
    <property type="match status" value="1"/>
</dbReference>
<keyword evidence="21" id="KW-1185">Reference proteome</keyword>
<dbReference type="CDD" id="cd00769">
    <property type="entry name" value="PheRS_beta_core"/>
    <property type="match status" value="1"/>
</dbReference>
<evidence type="ECO:0000256" key="2">
    <source>
        <dbReference type="ARBA" id="ARBA00008653"/>
    </source>
</evidence>
<dbReference type="FunFam" id="3.30.56.10:FF:000002">
    <property type="entry name" value="Phenylalanine--tRNA ligase beta subunit"/>
    <property type="match status" value="1"/>
</dbReference>
<dbReference type="InterPro" id="IPR045864">
    <property type="entry name" value="aa-tRNA-synth_II/BPL/LPL"/>
</dbReference>
<dbReference type="GO" id="GO:0006432">
    <property type="term" value="P:phenylalanyl-tRNA aminoacylation"/>
    <property type="evidence" value="ECO:0007669"/>
    <property type="project" value="UniProtKB-UniRule"/>
</dbReference>
<gene>
    <name evidence="15" type="primary">pheT</name>
    <name evidence="20" type="ORF">DCC39_06715</name>
</gene>
<evidence type="ECO:0000259" key="19">
    <source>
        <dbReference type="PROSITE" id="PS51483"/>
    </source>
</evidence>
<dbReference type="Pfam" id="PF01588">
    <property type="entry name" value="tRNA_bind"/>
    <property type="match status" value="1"/>
</dbReference>
<dbReference type="InterPro" id="IPR005146">
    <property type="entry name" value="B3/B4_tRNA-bd"/>
</dbReference>
<feature type="binding site" evidence="15">
    <location>
        <position position="468"/>
    </location>
    <ligand>
        <name>Mg(2+)</name>
        <dbReference type="ChEBI" id="CHEBI:18420"/>
        <note>shared with alpha subunit</note>
    </ligand>
</feature>
<reference evidence="20 21" key="1">
    <citation type="submission" date="2018-04" db="EMBL/GenBank/DDBJ databases">
        <title>Camelliibacillus theae gen. nov., sp. nov., isolated from Pu'er tea.</title>
        <authorList>
            <person name="Niu L."/>
        </authorList>
    </citation>
    <scope>NUCLEOTIDE SEQUENCE [LARGE SCALE GENOMIC DNA]</scope>
    <source>
        <strain evidence="20 21">T8</strain>
    </source>
</reference>
<feature type="domain" description="TRNA-binding" evidence="17">
    <location>
        <begin position="40"/>
        <end position="155"/>
    </location>
</feature>
<dbReference type="EMBL" id="QCZG01000010">
    <property type="protein sequence ID" value="PWA12305.1"/>
    <property type="molecule type" value="Genomic_DNA"/>
</dbReference>
<evidence type="ECO:0000256" key="3">
    <source>
        <dbReference type="ARBA" id="ARBA00011209"/>
    </source>
</evidence>
<dbReference type="NCBIfam" id="NF045760">
    <property type="entry name" value="YtpR"/>
    <property type="match status" value="1"/>
</dbReference>
<dbReference type="PROSITE" id="PS51483">
    <property type="entry name" value="B5"/>
    <property type="match status" value="1"/>
</dbReference>
<evidence type="ECO:0000256" key="13">
    <source>
        <dbReference type="ARBA" id="ARBA00023146"/>
    </source>
</evidence>
<dbReference type="InterPro" id="IPR004532">
    <property type="entry name" value="Phe-tRNA-ligase_IIc_bsu_bact"/>
</dbReference>
<dbReference type="EC" id="6.1.1.20" evidence="15"/>
<dbReference type="GO" id="GO:0000287">
    <property type="term" value="F:magnesium ion binding"/>
    <property type="evidence" value="ECO:0007669"/>
    <property type="project" value="UniProtKB-UniRule"/>
</dbReference>
<dbReference type="SMART" id="SM00896">
    <property type="entry name" value="FDX-ACB"/>
    <property type="match status" value="1"/>
</dbReference>
<comment type="subunit">
    <text evidence="3 15">Tetramer of two alpha and two beta subunits.</text>
</comment>
<dbReference type="InterPro" id="IPR033714">
    <property type="entry name" value="tRNA_bind_bactPheRS"/>
</dbReference>
<dbReference type="AlphaFoldDB" id="A0A2U1K4V7"/>
<dbReference type="SMART" id="SM00873">
    <property type="entry name" value="B3_4"/>
    <property type="match status" value="1"/>
</dbReference>
<dbReference type="FunFam" id="3.50.40.10:FF:000001">
    <property type="entry name" value="Phenylalanine--tRNA ligase beta subunit"/>
    <property type="match status" value="1"/>
</dbReference>
<dbReference type="FunFam" id="2.40.50.140:FF:000045">
    <property type="entry name" value="Phenylalanine--tRNA ligase beta subunit"/>
    <property type="match status" value="1"/>
</dbReference>
<keyword evidence="4 15" id="KW-0963">Cytoplasm</keyword>
<dbReference type="RefSeq" id="WP_116554128.1">
    <property type="nucleotide sequence ID" value="NZ_QCZG01000010.1"/>
</dbReference>
<evidence type="ECO:0000256" key="1">
    <source>
        <dbReference type="ARBA" id="ARBA00004496"/>
    </source>
</evidence>
<dbReference type="PROSITE" id="PS50886">
    <property type="entry name" value="TRBD"/>
    <property type="match status" value="1"/>
</dbReference>
<evidence type="ECO:0000256" key="11">
    <source>
        <dbReference type="ARBA" id="ARBA00022884"/>
    </source>
</evidence>
<comment type="subcellular location">
    <subcellularLocation>
        <location evidence="1 15">Cytoplasm</location>
    </subcellularLocation>
</comment>
<feature type="binding site" evidence="15">
    <location>
        <position position="462"/>
    </location>
    <ligand>
        <name>Mg(2+)</name>
        <dbReference type="ChEBI" id="CHEBI:18420"/>
        <note>shared with alpha subunit</note>
    </ligand>
</feature>
<dbReference type="Gene3D" id="2.40.50.140">
    <property type="entry name" value="Nucleic acid-binding proteins"/>
    <property type="match status" value="1"/>
</dbReference>
<dbReference type="Gene3D" id="3.30.56.10">
    <property type="match status" value="2"/>
</dbReference>
<dbReference type="HAMAP" id="MF_00283">
    <property type="entry name" value="Phe_tRNA_synth_beta1"/>
    <property type="match status" value="1"/>
</dbReference>
<dbReference type="GO" id="GO:0000049">
    <property type="term" value="F:tRNA binding"/>
    <property type="evidence" value="ECO:0007669"/>
    <property type="project" value="UniProtKB-UniRule"/>
</dbReference>
<dbReference type="SMART" id="SM00874">
    <property type="entry name" value="B5"/>
    <property type="match status" value="1"/>
</dbReference>
<dbReference type="InterPro" id="IPR005147">
    <property type="entry name" value="tRNA_synthase_B5-dom"/>
</dbReference>
<dbReference type="SUPFAM" id="SSF56037">
    <property type="entry name" value="PheT/TilS domain"/>
    <property type="match status" value="1"/>
</dbReference>
<name>A0A2U1K4V7_9BACI</name>
<evidence type="ECO:0000313" key="21">
    <source>
        <dbReference type="Proteomes" id="UP000245998"/>
    </source>
</evidence>
<dbReference type="GO" id="GO:0005524">
    <property type="term" value="F:ATP binding"/>
    <property type="evidence" value="ECO:0007669"/>
    <property type="project" value="UniProtKB-UniRule"/>
</dbReference>
<dbReference type="Proteomes" id="UP000245998">
    <property type="component" value="Unassembled WGS sequence"/>
</dbReference>
<feature type="domain" description="B5" evidence="19">
    <location>
        <begin position="409"/>
        <end position="484"/>
    </location>
</feature>
<dbReference type="FunFam" id="3.30.930.10:FF:000022">
    <property type="entry name" value="Phenylalanine--tRNA ligase beta subunit"/>
    <property type="match status" value="1"/>
</dbReference>
<evidence type="ECO:0000256" key="12">
    <source>
        <dbReference type="ARBA" id="ARBA00022917"/>
    </source>
</evidence>
<dbReference type="FunFam" id="3.30.70.380:FF:000001">
    <property type="entry name" value="Phenylalanine--tRNA ligase beta subunit"/>
    <property type="match status" value="1"/>
</dbReference>
<keyword evidence="8 15" id="KW-0547">Nucleotide-binding</keyword>
<dbReference type="Pfam" id="PF03483">
    <property type="entry name" value="B3_4"/>
    <property type="match status" value="1"/>
</dbReference>
<accession>A0A2U1K4V7</accession>
<evidence type="ECO:0000256" key="5">
    <source>
        <dbReference type="ARBA" id="ARBA00022555"/>
    </source>
</evidence>
<keyword evidence="5 16" id="KW-0820">tRNA-binding</keyword>
<evidence type="ECO:0000256" key="7">
    <source>
        <dbReference type="ARBA" id="ARBA00022723"/>
    </source>
</evidence>
<feature type="domain" description="FDX-ACB" evidence="18">
    <location>
        <begin position="713"/>
        <end position="806"/>
    </location>
</feature>
<evidence type="ECO:0000256" key="9">
    <source>
        <dbReference type="ARBA" id="ARBA00022840"/>
    </source>
</evidence>
<keyword evidence="7 15" id="KW-0479">Metal-binding</keyword>
<evidence type="ECO:0000313" key="20">
    <source>
        <dbReference type="EMBL" id="PWA12305.1"/>
    </source>
</evidence>
<dbReference type="InterPro" id="IPR045060">
    <property type="entry name" value="Phe-tRNA-ligase_IIc_bsu"/>
</dbReference>
<dbReference type="PANTHER" id="PTHR10947:SF0">
    <property type="entry name" value="PHENYLALANINE--TRNA LIGASE BETA SUBUNIT"/>
    <property type="match status" value="1"/>
</dbReference>
<evidence type="ECO:0000259" key="17">
    <source>
        <dbReference type="PROSITE" id="PS50886"/>
    </source>
</evidence>
<evidence type="ECO:0000256" key="15">
    <source>
        <dbReference type="HAMAP-Rule" id="MF_00283"/>
    </source>
</evidence>
<dbReference type="SUPFAM" id="SSF55681">
    <property type="entry name" value="Class II aaRS and biotin synthetases"/>
    <property type="match status" value="1"/>
</dbReference>